<dbReference type="PANTHER" id="PTHR23002">
    <property type="entry name" value="ZINC FINGER CCHC DOMAIN CONTAINING PROTEIN"/>
    <property type="match status" value="1"/>
</dbReference>
<feature type="domain" description="CCHC-type" evidence="2">
    <location>
        <begin position="150"/>
        <end position="166"/>
    </location>
</feature>
<dbReference type="SMART" id="SM00343">
    <property type="entry name" value="ZnF_C2HC"/>
    <property type="match status" value="6"/>
</dbReference>
<organism evidence="3 4">
    <name type="scientific">Letharia columbiana</name>
    <dbReference type="NCBI Taxonomy" id="112416"/>
    <lineage>
        <taxon>Eukaryota</taxon>
        <taxon>Fungi</taxon>
        <taxon>Dikarya</taxon>
        <taxon>Ascomycota</taxon>
        <taxon>Pezizomycotina</taxon>
        <taxon>Lecanoromycetes</taxon>
        <taxon>OSLEUM clade</taxon>
        <taxon>Lecanoromycetidae</taxon>
        <taxon>Lecanorales</taxon>
        <taxon>Lecanorineae</taxon>
        <taxon>Parmeliaceae</taxon>
        <taxon>Letharia</taxon>
    </lineage>
</organism>
<keyword evidence="4" id="KW-1185">Reference proteome</keyword>
<gene>
    <name evidence="3" type="ORF">HO173_004298</name>
</gene>
<accession>A0A8H6L6L5</accession>
<feature type="domain" description="CCHC-type" evidence="2">
    <location>
        <begin position="256"/>
        <end position="269"/>
    </location>
</feature>
<name>A0A8H6L6L5_9LECA</name>
<dbReference type="SUPFAM" id="SSF57756">
    <property type="entry name" value="Retrovirus zinc finger-like domains"/>
    <property type="match status" value="3"/>
</dbReference>
<dbReference type="PROSITE" id="PS50158">
    <property type="entry name" value="ZF_CCHC"/>
    <property type="match status" value="5"/>
</dbReference>
<dbReference type="EMBL" id="JACCJC010000014">
    <property type="protein sequence ID" value="KAF6237408.1"/>
    <property type="molecule type" value="Genomic_DNA"/>
</dbReference>
<evidence type="ECO:0000256" key="1">
    <source>
        <dbReference type="PROSITE-ProRule" id="PRU00047"/>
    </source>
</evidence>
<dbReference type="FunFam" id="4.10.60.10:FF:000012">
    <property type="entry name" value="Cellular nucleic acid-binding protein"/>
    <property type="match status" value="1"/>
</dbReference>
<dbReference type="Gene3D" id="4.10.60.10">
    <property type="entry name" value="Zinc finger, CCHC-type"/>
    <property type="match status" value="3"/>
</dbReference>
<keyword evidence="1" id="KW-0479">Metal-binding</keyword>
<proteinExistence type="predicted"/>
<dbReference type="InterPro" id="IPR001878">
    <property type="entry name" value="Znf_CCHC"/>
</dbReference>
<dbReference type="RefSeq" id="XP_037166732.1">
    <property type="nucleotide sequence ID" value="XM_037306222.1"/>
</dbReference>
<feature type="domain" description="CCHC-type" evidence="2">
    <location>
        <begin position="227"/>
        <end position="241"/>
    </location>
</feature>
<comment type="caution">
    <text evidence="3">The sequence shown here is derived from an EMBL/GenBank/DDBJ whole genome shotgun (WGS) entry which is preliminary data.</text>
</comment>
<dbReference type="FunFam" id="4.10.60.10:FF:000085">
    <property type="entry name" value="Zinc knuckle nucleic acid binding protein, putative"/>
    <property type="match status" value="1"/>
</dbReference>
<evidence type="ECO:0000313" key="3">
    <source>
        <dbReference type="EMBL" id="KAF6237408.1"/>
    </source>
</evidence>
<feature type="domain" description="CCHC-type" evidence="2">
    <location>
        <begin position="123"/>
        <end position="137"/>
    </location>
</feature>
<evidence type="ECO:0000259" key="2">
    <source>
        <dbReference type="PROSITE" id="PS50158"/>
    </source>
</evidence>
<dbReference type="Pfam" id="PF00098">
    <property type="entry name" value="zf-CCHC"/>
    <property type="match status" value="6"/>
</dbReference>
<evidence type="ECO:0000313" key="4">
    <source>
        <dbReference type="Proteomes" id="UP000578531"/>
    </source>
</evidence>
<feature type="domain" description="CCHC-type" evidence="2">
    <location>
        <begin position="208"/>
        <end position="221"/>
    </location>
</feature>
<dbReference type="InterPro" id="IPR036875">
    <property type="entry name" value="Znf_CCHC_sf"/>
</dbReference>
<dbReference type="GeneID" id="59285963"/>
<keyword evidence="1" id="KW-0862">Zinc</keyword>
<dbReference type="AlphaFoldDB" id="A0A8H6L6L5"/>
<protein>
    <recommendedName>
        <fullName evidence="2">CCHC-type domain-containing protein</fullName>
    </recommendedName>
</protein>
<dbReference type="GO" id="GO:0008270">
    <property type="term" value="F:zinc ion binding"/>
    <property type="evidence" value="ECO:0007669"/>
    <property type="project" value="UniProtKB-KW"/>
</dbReference>
<dbReference type="InterPro" id="IPR051714">
    <property type="entry name" value="Znf_CCHC_NABP"/>
</dbReference>
<sequence length="296" mass="30891">MDPGPWQYGNRQYSIKLSDTGVAGLQKSALDMSSLSRRACYKCGNVGHYAGQQHGFQLEKACKLISCRSMLVIRTPMLQLQTAWCASITPRCNLKIIRAHLIPIIGHESNGCPHPRTTDTKQCYHCQGLGHVQADCPTLRISGAGTGGGRCYSCGQPGHLARSCPNAGFQPGPAFGAGRGAVPPRGGFAGGFRGGFAGGAGGPRPATCYKCGGPNHYARDCQAQAMKCYACGKLGHISRDCTAPNGGPLNSAGKVCYKCGQAGHISRDCTAAETNGQIPIDGAVDQVQPAPTTVVA</sequence>
<dbReference type="GO" id="GO:0003676">
    <property type="term" value="F:nucleic acid binding"/>
    <property type="evidence" value="ECO:0007669"/>
    <property type="project" value="InterPro"/>
</dbReference>
<reference evidence="3 4" key="1">
    <citation type="journal article" date="2020" name="Genomics">
        <title>Complete, high-quality genomes from long-read metagenomic sequencing of two wolf lichen thalli reveals enigmatic genome architecture.</title>
        <authorList>
            <person name="McKenzie S.K."/>
            <person name="Walston R.F."/>
            <person name="Allen J.L."/>
        </authorList>
    </citation>
    <scope>NUCLEOTIDE SEQUENCE [LARGE SCALE GENOMIC DNA]</scope>
    <source>
        <strain evidence="3">WasteWater2</strain>
    </source>
</reference>
<keyword evidence="1" id="KW-0863">Zinc-finger</keyword>
<dbReference type="OrthoDB" id="3863715at2759"/>
<dbReference type="Proteomes" id="UP000578531">
    <property type="component" value="Unassembled WGS sequence"/>
</dbReference>